<evidence type="ECO:0000256" key="1">
    <source>
        <dbReference type="SAM" id="MobiDB-lite"/>
    </source>
</evidence>
<accession>A0ABS2N3L6</accession>
<keyword evidence="3" id="KW-1185">Reference proteome</keyword>
<evidence type="ECO:0000313" key="3">
    <source>
        <dbReference type="Proteomes" id="UP001296943"/>
    </source>
</evidence>
<dbReference type="Proteomes" id="UP001296943">
    <property type="component" value="Unassembled WGS sequence"/>
</dbReference>
<reference evidence="2 3" key="1">
    <citation type="submission" date="2021-01" db="EMBL/GenBank/DDBJ databases">
        <title>Genomic Encyclopedia of Type Strains, Phase IV (KMG-IV): sequencing the most valuable type-strain genomes for metagenomic binning, comparative biology and taxonomic classification.</title>
        <authorList>
            <person name="Goeker M."/>
        </authorList>
    </citation>
    <scope>NUCLEOTIDE SEQUENCE [LARGE SCALE GENOMIC DNA]</scope>
    <source>
        <strain evidence="2 3">DSM 23711</strain>
    </source>
</reference>
<protein>
    <submittedName>
        <fullName evidence="2">Uncharacterized protein</fullName>
    </submittedName>
</protein>
<organism evidence="2 3">
    <name type="scientific">Aquibacillus albus</name>
    <dbReference type="NCBI Taxonomy" id="1168171"/>
    <lineage>
        <taxon>Bacteria</taxon>
        <taxon>Bacillati</taxon>
        <taxon>Bacillota</taxon>
        <taxon>Bacilli</taxon>
        <taxon>Bacillales</taxon>
        <taxon>Bacillaceae</taxon>
        <taxon>Aquibacillus</taxon>
    </lineage>
</organism>
<dbReference type="EMBL" id="JAFBDR010000020">
    <property type="protein sequence ID" value="MBM7572669.1"/>
    <property type="molecule type" value="Genomic_DNA"/>
</dbReference>
<sequence length="82" mass="9769">MKKNIEKIHPSTLNAMKDHGNNNLTHKHKLNVTFDTNIFDDIKYDLLHYDKNNYVLEAIDLYVTTFATMEKYDEVNKLHKRC</sequence>
<dbReference type="RefSeq" id="WP_204501243.1">
    <property type="nucleotide sequence ID" value="NZ_JAFBDR010000020.1"/>
</dbReference>
<name>A0ABS2N3L6_9BACI</name>
<comment type="caution">
    <text evidence="2">The sequence shown here is derived from an EMBL/GenBank/DDBJ whole genome shotgun (WGS) entry which is preliminary data.</text>
</comment>
<evidence type="ECO:0000313" key="2">
    <source>
        <dbReference type="EMBL" id="MBM7572669.1"/>
    </source>
</evidence>
<gene>
    <name evidence="2" type="ORF">JOC48_003200</name>
</gene>
<proteinExistence type="predicted"/>
<feature type="region of interest" description="Disordered" evidence="1">
    <location>
        <begin position="1"/>
        <end position="20"/>
    </location>
</feature>